<gene>
    <name evidence="1" type="ORF">S06H3_50140</name>
</gene>
<protein>
    <recommendedName>
        <fullName evidence="2">DUF1730 domain-containing protein</fullName>
    </recommendedName>
</protein>
<sequence>MKKKELINKAVELGFEDIGFTSAESFESQREILISRKDEYSWLLSKGTDIFNGVDPKIFMPDAKTIVVLIDVYFKESFPTELEGHFGR</sequence>
<dbReference type="EMBL" id="BARV01031714">
    <property type="protein sequence ID" value="GAI40792.1"/>
    <property type="molecule type" value="Genomic_DNA"/>
</dbReference>
<evidence type="ECO:0008006" key="2">
    <source>
        <dbReference type="Google" id="ProtNLM"/>
    </source>
</evidence>
<feature type="non-terminal residue" evidence="1">
    <location>
        <position position="88"/>
    </location>
</feature>
<dbReference type="AlphaFoldDB" id="X1N9U6"/>
<name>X1N9U6_9ZZZZ</name>
<proteinExistence type="predicted"/>
<evidence type="ECO:0000313" key="1">
    <source>
        <dbReference type="EMBL" id="GAI40792.1"/>
    </source>
</evidence>
<accession>X1N9U6</accession>
<comment type="caution">
    <text evidence="1">The sequence shown here is derived from an EMBL/GenBank/DDBJ whole genome shotgun (WGS) entry which is preliminary data.</text>
</comment>
<organism evidence="1">
    <name type="scientific">marine sediment metagenome</name>
    <dbReference type="NCBI Taxonomy" id="412755"/>
    <lineage>
        <taxon>unclassified sequences</taxon>
        <taxon>metagenomes</taxon>
        <taxon>ecological metagenomes</taxon>
    </lineage>
</organism>
<reference evidence="1" key="1">
    <citation type="journal article" date="2014" name="Front. Microbiol.">
        <title>High frequency of phylogenetically diverse reductive dehalogenase-homologous genes in deep subseafloor sedimentary metagenomes.</title>
        <authorList>
            <person name="Kawai M."/>
            <person name="Futagami T."/>
            <person name="Toyoda A."/>
            <person name="Takaki Y."/>
            <person name="Nishi S."/>
            <person name="Hori S."/>
            <person name="Arai W."/>
            <person name="Tsubouchi T."/>
            <person name="Morono Y."/>
            <person name="Uchiyama I."/>
            <person name="Ito T."/>
            <person name="Fujiyama A."/>
            <person name="Inagaki F."/>
            <person name="Takami H."/>
        </authorList>
    </citation>
    <scope>NUCLEOTIDE SEQUENCE</scope>
    <source>
        <strain evidence="1">Expedition CK06-06</strain>
    </source>
</reference>